<dbReference type="EMBL" id="CP075870">
    <property type="protein sequence ID" value="QYT05663.1"/>
    <property type="molecule type" value="Genomic_DNA"/>
</dbReference>
<dbReference type="Proteomes" id="UP000826661">
    <property type="component" value="Chromosome VII"/>
</dbReference>
<organism evidence="1 2">
    <name type="scientific">Trichoderma simmonsii</name>
    <dbReference type="NCBI Taxonomy" id="1491479"/>
    <lineage>
        <taxon>Eukaryota</taxon>
        <taxon>Fungi</taxon>
        <taxon>Dikarya</taxon>
        <taxon>Ascomycota</taxon>
        <taxon>Pezizomycotina</taxon>
        <taxon>Sordariomycetes</taxon>
        <taxon>Hypocreomycetidae</taxon>
        <taxon>Hypocreales</taxon>
        <taxon>Hypocreaceae</taxon>
        <taxon>Trichoderma</taxon>
    </lineage>
</organism>
<gene>
    <name evidence="1" type="ORF">H0G86_012549</name>
</gene>
<sequence>MRIGWCFASGRTFTMDILDSATSYSTLLVPNGTGAMPELHILRIPLQLGWYSALNCKAVTLNGITMTKTRIIVYAQTLSAPWTCPRNTRHDVWCLSTTLCWC</sequence>
<protein>
    <submittedName>
        <fullName evidence="1">Uncharacterized protein</fullName>
    </submittedName>
</protein>
<reference evidence="1 2" key="1">
    <citation type="journal article" date="2021" name="BMC Genomics">
        <title>Telomere-to-telomere genome assembly of asparaginase-producing Trichoderma simmonsii.</title>
        <authorList>
            <person name="Chung D."/>
            <person name="Kwon Y.M."/>
            <person name="Yang Y."/>
        </authorList>
    </citation>
    <scope>NUCLEOTIDE SEQUENCE [LARGE SCALE GENOMIC DNA]</scope>
    <source>
        <strain evidence="1 2">GH-Sj1</strain>
    </source>
</reference>
<keyword evidence="2" id="KW-1185">Reference proteome</keyword>
<proteinExistence type="predicted"/>
<evidence type="ECO:0000313" key="1">
    <source>
        <dbReference type="EMBL" id="QYT05663.1"/>
    </source>
</evidence>
<evidence type="ECO:0000313" key="2">
    <source>
        <dbReference type="Proteomes" id="UP000826661"/>
    </source>
</evidence>
<dbReference type="AlphaFoldDB" id="A0A8G0PM47"/>
<name>A0A8G0PM47_9HYPO</name>
<accession>A0A8G0PM47</accession>